<name>A0A511BM23_9PROT</name>
<proteinExistence type="inferred from homology"/>
<comment type="pathway">
    <text evidence="3 7">Carbohydrate degradation; pentose phosphate pathway; D-ribulose 5-phosphate from D-glucose 6-phosphate (oxidative stage): step 2/3.</text>
</comment>
<evidence type="ECO:0000313" key="9">
    <source>
        <dbReference type="EMBL" id="GEL01387.1"/>
    </source>
</evidence>
<evidence type="ECO:0000256" key="5">
    <source>
        <dbReference type="ARBA" id="ARBA00013198"/>
    </source>
</evidence>
<evidence type="ECO:0000259" key="8">
    <source>
        <dbReference type="Pfam" id="PF01182"/>
    </source>
</evidence>
<dbReference type="GO" id="GO:0005975">
    <property type="term" value="P:carbohydrate metabolic process"/>
    <property type="evidence" value="ECO:0007669"/>
    <property type="project" value="UniProtKB-UniRule"/>
</dbReference>
<dbReference type="GO" id="GO:0017057">
    <property type="term" value="F:6-phosphogluconolactonase activity"/>
    <property type="evidence" value="ECO:0007669"/>
    <property type="project" value="UniProtKB-UniRule"/>
</dbReference>
<dbReference type="InterPro" id="IPR039104">
    <property type="entry name" value="6PGL"/>
</dbReference>
<dbReference type="PANTHER" id="PTHR11054">
    <property type="entry name" value="6-PHOSPHOGLUCONOLACTONASE"/>
    <property type="match status" value="1"/>
</dbReference>
<comment type="caution">
    <text evidence="9">The sequence shown here is derived from an EMBL/GenBank/DDBJ whole genome shotgun (WGS) entry which is preliminary data.</text>
</comment>
<dbReference type="InterPro" id="IPR037171">
    <property type="entry name" value="NagB/RpiA_transferase-like"/>
</dbReference>
<dbReference type="InterPro" id="IPR005900">
    <property type="entry name" value="6-phosphogluconolactonase_DevB"/>
</dbReference>
<dbReference type="EC" id="3.1.1.31" evidence="5 7"/>
<dbReference type="SUPFAM" id="SSF100950">
    <property type="entry name" value="NagB/RpiA/CoA transferase-like"/>
    <property type="match status" value="1"/>
</dbReference>
<dbReference type="RefSeq" id="WP_147092346.1">
    <property type="nucleotide sequence ID" value="NZ_BJVC01000001.1"/>
</dbReference>
<dbReference type="Proteomes" id="UP000321405">
    <property type="component" value="Unassembled WGS sequence"/>
</dbReference>
<organism evidence="9 10">
    <name type="scientific">Swaminathania salitolerans</name>
    <dbReference type="NCBI Taxonomy" id="182838"/>
    <lineage>
        <taxon>Bacteria</taxon>
        <taxon>Pseudomonadati</taxon>
        <taxon>Pseudomonadota</taxon>
        <taxon>Alphaproteobacteria</taxon>
        <taxon>Acetobacterales</taxon>
        <taxon>Acetobacteraceae</taxon>
        <taxon>Swaminathania</taxon>
    </lineage>
</organism>
<evidence type="ECO:0000256" key="1">
    <source>
        <dbReference type="ARBA" id="ARBA00000832"/>
    </source>
</evidence>
<evidence type="ECO:0000256" key="7">
    <source>
        <dbReference type="RuleBase" id="RU365095"/>
    </source>
</evidence>
<dbReference type="PANTHER" id="PTHR11054:SF0">
    <property type="entry name" value="6-PHOSPHOGLUCONOLACTONASE"/>
    <property type="match status" value="1"/>
</dbReference>
<feature type="domain" description="Glucosamine/galactosamine-6-phosphate isomerase" evidence="8">
    <location>
        <begin position="16"/>
        <end position="234"/>
    </location>
</feature>
<dbReference type="CDD" id="cd01400">
    <property type="entry name" value="6PGL"/>
    <property type="match status" value="1"/>
</dbReference>
<keyword evidence="7" id="KW-0378">Hydrolase</keyword>
<evidence type="ECO:0000256" key="2">
    <source>
        <dbReference type="ARBA" id="ARBA00002681"/>
    </source>
</evidence>
<evidence type="ECO:0000256" key="3">
    <source>
        <dbReference type="ARBA" id="ARBA00004961"/>
    </source>
</evidence>
<protein>
    <recommendedName>
        <fullName evidence="6 7">6-phosphogluconolactonase</fullName>
        <shortName evidence="7">6PGL</shortName>
        <ecNumber evidence="5 7">3.1.1.31</ecNumber>
    </recommendedName>
</protein>
<evidence type="ECO:0000256" key="4">
    <source>
        <dbReference type="ARBA" id="ARBA00010662"/>
    </source>
</evidence>
<comment type="function">
    <text evidence="2 7">Hydrolysis of 6-phosphogluconolactone to 6-phosphogluconate.</text>
</comment>
<dbReference type="Pfam" id="PF01182">
    <property type="entry name" value="Glucosamine_iso"/>
    <property type="match status" value="1"/>
</dbReference>
<sequence length="246" mass="26902">MTGHDVPSARVVVLKDGEAVAREMARWLLEEALAKKDGPFVIALSGGSTPKRLFKIMAEPEFAKTFPWDRTQIFFGDDRHVPYTHADSNYTMTRQLLLDHVAIPPANVHPIPADGTPEDDAALYQRSLERVYGGSVLEPGRPLFDVIMLGMGPDGHTASLFPRQPILGEREKWVAACTPDNAPHDRVSLTYPAIHSSRHVVFLVEGAGKAEMLARVRKGEDALPSSHITSEGDVTFLTDEAAAGDL</sequence>
<dbReference type="Gene3D" id="3.40.50.1360">
    <property type="match status" value="1"/>
</dbReference>
<dbReference type="OrthoDB" id="9810967at2"/>
<accession>A0A511BM23</accession>
<dbReference type="InterPro" id="IPR006148">
    <property type="entry name" value="Glc/Gal-6P_isomerase"/>
</dbReference>
<keyword evidence="10" id="KW-1185">Reference proteome</keyword>
<dbReference type="UniPathway" id="UPA00115">
    <property type="reaction ID" value="UER00409"/>
</dbReference>
<evidence type="ECO:0000313" key="10">
    <source>
        <dbReference type="Proteomes" id="UP000321405"/>
    </source>
</evidence>
<gene>
    <name evidence="7" type="primary">pgl</name>
    <name evidence="9" type="ORF">SSA02_05500</name>
</gene>
<dbReference type="EMBL" id="BJVC01000001">
    <property type="protein sequence ID" value="GEL01387.1"/>
    <property type="molecule type" value="Genomic_DNA"/>
</dbReference>
<comment type="similarity">
    <text evidence="4 7">Belongs to the glucosamine/galactosamine-6-phosphate isomerase family. 6-phosphogluconolactonase subfamily.</text>
</comment>
<comment type="catalytic activity">
    <reaction evidence="1 7">
        <text>6-phospho-D-glucono-1,5-lactone + H2O = 6-phospho-D-gluconate + H(+)</text>
        <dbReference type="Rhea" id="RHEA:12556"/>
        <dbReference type="ChEBI" id="CHEBI:15377"/>
        <dbReference type="ChEBI" id="CHEBI:15378"/>
        <dbReference type="ChEBI" id="CHEBI:57955"/>
        <dbReference type="ChEBI" id="CHEBI:58759"/>
        <dbReference type="EC" id="3.1.1.31"/>
    </reaction>
</comment>
<dbReference type="AlphaFoldDB" id="A0A511BM23"/>
<dbReference type="NCBIfam" id="TIGR01198">
    <property type="entry name" value="pgl"/>
    <property type="match status" value="1"/>
</dbReference>
<reference evidence="9 10" key="1">
    <citation type="submission" date="2019-07" db="EMBL/GenBank/DDBJ databases">
        <title>Whole genome shotgun sequence of Swaminathania salitolerans NBRC 104436.</title>
        <authorList>
            <person name="Hosoyama A."/>
            <person name="Uohara A."/>
            <person name="Ohji S."/>
            <person name="Ichikawa N."/>
        </authorList>
    </citation>
    <scope>NUCLEOTIDE SEQUENCE [LARGE SCALE GENOMIC DNA]</scope>
    <source>
        <strain evidence="9 10">NBRC 104436</strain>
    </source>
</reference>
<evidence type="ECO:0000256" key="6">
    <source>
        <dbReference type="ARBA" id="ARBA00020337"/>
    </source>
</evidence>
<dbReference type="GO" id="GO:0006098">
    <property type="term" value="P:pentose-phosphate shunt"/>
    <property type="evidence" value="ECO:0007669"/>
    <property type="project" value="UniProtKB-UniPathway"/>
</dbReference>